<comment type="similarity">
    <text evidence="9">Belongs to the auxin efflux carrier (TC 2.A.69.2) family.</text>
</comment>
<evidence type="ECO:0000256" key="9">
    <source>
        <dbReference type="ARBA" id="ARBA00025752"/>
    </source>
</evidence>
<keyword evidence="5 10" id="KW-1133">Transmembrane helix</keyword>
<dbReference type="GO" id="GO:0009734">
    <property type="term" value="P:auxin-activated signaling pathway"/>
    <property type="evidence" value="ECO:0007669"/>
    <property type="project" value="UniProtKB-KW"/>
</dbReference>
<evidence type="ECO:0000256" key="7">
    <source>
        <dbReference type="ARBA" id="ARBA00023294"/>
    </source>
</evidence>
<dbReference type="InterPro" id="IPR004776">
    <property type="entry name" value="Mem_transp_PIN-like"/>
</dbReference>
<sequence length="130" mass="13733">MAVLDLFVVALIPVRKSLLITALGLFLAMDHVNILGDAAHHHLNNVVFYVFIPALVGGSLTDTIIASSIVSLTPQHLHGLVIGSCVAGNLGNMLLIMIPAVCEESNSPFGDKQTCSTNRKSVVSLSMVVN</sequence>
<gene>
    <name evidence="11" type="ORF">LSALG_LOCUS42616</name>
</gene>
<evidence type="ECO:0000256" key="5">
    <source>
        <dbReference type="ARBA" id="ARBA00022989"/>
    </source>
</evidence>
<protein>
    <submittedName>
        <fullName evidence="11">Uncharacterized protein</fullName>
    </submittedName>
</protein>
<dbReference type="PANTHER" id="PTHR31651:SF6">
    <property type="entry name" value="PROTEIN PIN-LIKES 1-LIKE"/>
    <property type="match status" value="1"/>
</dbReference>
<organism evidence="11 12">
    <name type="scientific">Lactuca saligna</name>
    <name type="common">Willowleaf lettuce</name>
    <dbReference type="NCBI Taxonomy" id="75948"/>
    <lineage>
        <taxon>Eukaryota</taxon>
        <taxon>Viridiplantae</taxon>
        <taxon>Streptophyta</taxon>
        <taxon>Embryophyta</taxon>
        <taxon>Tracheophyta</taxon>
        <taxon>Spermatophyta</taxon>
        <taxon>Magnoliopsida</taxon>
        <taxon>eudicotyledons</taxon>
        <taxon>Gunneridae</taxon>
        <taxon>Pentapetalae</taxon>
        <taxon>asterids</taxon>
        <taxon>campanulids</taxon>
        <taxon>Asterales</taxon>
        <taxon>Asteraceae</taxon>
        <taxon>Cichorioideae</taxon>
        <taxon>Cichorieae</taxon>
        <taxon>Lactucinae</taxon>
        <taxon>Lactuca</taxon>
    </lineage>
</organism>
<comment type="subcellular location">
    <subcellularLocation>
        <location evidence="1">Endoplasmic reticulum membrane</location>
        <topology evidence="1">Multi-pass membrane protein</topology>
    </subcellularLocation>
</comment>
<dbReference type="Proteomes" id="UP001177003">
    <property type="component" value="Chromosome 9"/>
</dbReference>
<accession>A0AA36A420</accession>
<keyword evidence="7" id="KW-0927">Auxin signaling pathway</keyword>
<keyword evidence="2" id="KW-0813">Transport</keyword>
<dbReference type="Pfam" id="PF03547">
    <property type="entry name" value="Mem_trans"/>
    <property type="match status" value="1"/>
</dbReference>
<keyword evidence="3 10" id="KW-0812">Transmembrane</keyword>
<dbReference type="GO" id="GO:0005789">
    <property type="term" value="C:endoplasmic reticulum membrane"/>
    <property type="evidence" value="ECO:0007669"/>
    <property type="project" value="UniProtKB-SubCell"/>
</dbReference>
<evidence type="ECO:0000256" key="6">
    <source>
        <dbReference type="ARBA" id="ARBA00023136"/>
    </source>
</evidence>
<dbReference type="GO" id="GO:0080162">
    <property type="term" value="P:endoplasmic reticulum to cytosol auxin transport"/>
    <property type="evidence" value="ECO:0007669"/>
    <property type="project" value="InterPro"/>
</dbReference>
<dbReference type="AlphaFoldDB" id="A0AA36A420"/>
<comment type="function">
    <text evidence="8">Involved in cellular auxin homeostasis by regulating auxin metabolism. Regulates intracellular auxin accumulation at the endoplasmic reticulum and thus auxin availability for nuclear auxin signaling.</text>
</comment>
<keyword evidence="12" id="KW-1185">Reference proteome</keyword>
<keyword evidence="6 10" id="KW-0472">Membrane</keyword>
<evidence type="ECO:0000313" key="12">
    <source>
        <dbReference type="Proteomes" id="UP001177003"/>
    </source>
</evidence>
<dbReference type="InterPro" id="IPR045033">
    <property type="entry name" value="PILS1/3/4/5/7"/>
</dbReference>
<evidence type="ECO:0000256" key="10">
    <source>
        <dbReference type="SAM" id="Phobius"/>
    </source>
</evidence>
<evidence type="ECO:0000256" key="8">
    <source>
        <dbReference type="ARBA" id="ARBA00025100"/>
    </source>
</evidence>
<evidence type="ECO:0000313" key="11">
    <source>
        <dbReference type="EMBL" id="CAI9304214.1"/>
    </source>
</evidence>
<dbReference type="PANTHER" id="PTHR31651">
    <property type="match status" value="1"/>
</dbReference>
<evidence type="ECO:0000256" key="3">
    <source>
        <dbReference type="ARBA" id="ARBA00022692"/>
    </source>
</evidence>
<name>A0AA36A420_LACSI</name>
<evidence type="ECO:0000256" key="2">
    <source>
        <dbReference type="ARBA" id="ARBA00022448"/>
    </source>
</evidence>
<evidence type="ECO:0000256" key="4">
    <source>
        <dbReference type="ARBA" id="ARBA00022824"/>
    </source>
</evidence>
<proteinExistence type="inferred from homology"/>
<reference evidence="11" key="1">
    <citation type="submission" date="2023-04" db="EMBL/GenBank/DDBJ databases">
        <authorList>
            <person name="Vijverberg K."/>
            <person name="Xiong W."/>
            <person name="Schranz E."/>
        </authorList>
    </citation>
    <scope>NUCLEOTIDE SEQUENCE</scope>
</reference>
<feature type="transmembrane region" description="Helical" evidence="10">
    <location>
        <begin position="6"/>
        <end position="27"/>
    </location>
</feature>
<evidence type="ECO:0000256" key="1">
    <source>
        <dbReference type="ARBA" id="ARBA00004477"/>
    </source>
</evidence>
<feature type="transmembrane region" description="Helical" evidence="10">
    <location>
        <begin position="76"/>
        <end position="102"/>
    </location>
</feature>
<keyword evidence="4" id="KW-0256">Endoplasmic reticulum</keyword>
<feature type="transmembrane region" description="Helical" evidence="10">
    <location>
        <begin position="47"/>
        <end position="70"/>
    </location>
</feature>
<dbReference type="EMBL" id="OX465085">
    <property type="protein sequence ID" value="CAI9304214.1"/>
    <property type="molecule type" value="Genomic_DNA"/>
</dbReference>